<proteinExistence type="predicted"/>
<comment type="caution">
    <text evidence="1">The sequence shown here is derived from an EMBL/GenBank/DDBJ whole genome shotgun (WGS) entry which is preliminary data.</text>
</comment>
<dbReference type="Proteomes" id="UP001597512">
    <property type="component" value="Unassembled WGS sequence"/>
</dbReference>
<keyword evidence="2" id="KW-1185">Reference proteome</keyword>
<accession>A0ABW6AMN3</accession>
<dbReference type="EMBL" id="JBHUOM010000019">
    <property type="protein sequence ID" value="MFD2935772.1"/>
    <property type="molecule type" value="Genomic_DNA"/>
</dbReference>
<name>A0ABW6AMN3_9BACT</name>
<organism evidence="1 2">
    <name type="scientific">Spirosoma flavum</name>
    <dbReference type="NCBI Taxonomy" id="2048557"/>
    <lineage>
        <taxon>Bacteria</taxon>
        <taxon>Pseudomonadati</taxon>
        <taxon>Bacteroidota</taxon>
        <taxon>Cytophagia</taxon>
        <taxon>Cytophagales</taxon>
        <taxon>Cytophagaceae</taxon>
        <taxon>Spirosoma</taxon>
    </lineage>
</organism>
<gene>
    <name evidence="1" type="ORF">ACFS25_18470</name>
</gene>
<evidence type="ECO:0000313" key="2">
    <source>
        <dbReference type="Proteomes" id="UP001597512"/>
    </source>
</evidence>
<evidence type="ECO:0000313" key="1">
    <source>
        <dbReference type="EMBL" id="MFD2935772.1"/>
    </source>
</evidence>
<reference evidence="2" key="1">
    <citation type="journal article" date="2019" name="Int. J. Syst. Evol. Microbiol.">
        <title>The Global Catalogue of Microorganisms (GCM) 10K type strain sequencing project: providing services to taxonomists for standard genome sequencing and annotation.</title>
        <authorList>
            <consortium name="The Broad Institute Genomics Platform"/>
            <consortium name="The Broad Institute Genome Sequencing Center for Infectious Disease"/>
            <person name="Wu L."/>
            <person name="Ma J."/>
        </authorList>
    </citation>
    <scope>NUCLEOTIDE SEQUENCE [LARGE SCALE GENOMIC DNA]</scope>
    <source>
        <strain evidence="2">KCTC 52490</strain>
    </source>
</reference>
<dbReference type="RefSeq" id="WP_381504578.1">
    <property type="nucleotide sequence ID" value="NZ_JBHUOM010000019.1"/>
</dbReference>
<protein>
    <submittedName>
        <fullName evidence="1">Uncharacterized protein</fullName>
    </submittedName>
</protein>
<sequence length="47" mass="4990">MSLFVGFSSYEPQISLRFLCCQLVGNWPVSVCCPIASYIGTGTADGA</sequence>